<dbReference type="PANTHER" id="PTHR33543:SF37">
    <property type="entry name" value="METALLOTHIONEIN-LIKE PROTEIN 4B"/>
    <property type="match status" value="1"/>
</dbReference>
<evidence type="ECO:0000256" key="1">
    <source>
        <dbReference type="ARBA" id="ARBA00005802"/>
    </source>
</evidence>
<proteinExistence type="inferred from homology"/>
<dbReference type="InterPro" id="IPR000347">
    <property type="entry name" value="Metalthion_15p"/>
</dbReference>
<comment type="function">
    <text evidence="4">Metallothioneins have a high content of cysteine residues that bind various heavy metals.</text>
</comment>
<evidence type="ECO:0000256" key="3">
    <source>
        <dbReference type="ARBA" id="ARBA00022851"/>
    </source>
</evidence>
<evidence type="ECO:0000256" key="4">
    <source>
        <dbReference type="RuleBase" id="RU369052"/>
    </source>
</evidence>
<dbReference type="EMBL" id="JACEFO010002299">
    <property type="protein sequence ID" value="KAF8667541.1"/>
    <property type="molecule type" value="Genomic_DNA"/>
</dbReference>
<protein>
    <recommendedName>
        <fullName evidence="4">Metallothionein-like protein</fullName>
    </recommendedName>
</protein>
<dbReference type="Proteomes" id="UP000636709">
    <property type="component" value="Unassembled WGS sequence"/>
</dbReference>
<gene>
    <name evidence="5" type="ORF">HU200_052740</name>
</gene>
<evidence type="ECO:0000256" key="2">
    <source>
        <dbReference type="ARBA" id="ARBA00022723"/>
    </source>
</evidence>
<keyword evidence="3 4" id="KW-0480">Metal-thiolate cluster</keyword>
<comment type="similarity">
    <text evidence="1 4">Belongs to the metallothionein superfamily. Type 15 family.</text>
</comment>
<evidence type="ECO:0000313" key="5">
    <source>
        <dbReference type="EMBL" id="KAF8667541.1"/>
    </source>
</evidence>
<dbReference type="GO" id="GO:0046872">
    <property type="term" value="F:metal ion binding"/>
    <property type="evidence" value="ECO:0007669"/>
    <property type="project" value="UniProtKB-UniRule"/>
</dbReference>
<sequence length="89" mass="9947">MPSPRHHLCAQHLKLDLALLHRNVLRWKLQLRFELRLRLRLKMYPDLTEKSTVPAAMVLGEGFEKAAESGEAGHGCSCGSSCTCNPCNC</sequence>
<organism evidence="5 6">
    <name type="scientific">Digitaria exilis</name>
    <dbReference type="NCBI Taxonomy" id="1010633"/>
    <lineage>
        <taxon>Eukaryota</taxon>
        <taxon>Viridiplantae</taxon>
        <taxon>Streptophyta</taxon>
        <taxon>Embryophyta</taxon>
        <taxon>Tracheophyta</taxon>
        <taxon>Spermatophyta</taxon>
        <taxon>Magnoliopsida</taxon>
        <taxon>Liliopsida</taxon>
        <taxon>Poales</taxon>
        <taxon>Poaceae</taxon>
        <taxon>PACMAD clade</taxon>
        <taxon>Panicoideae</taxon>
        <taxon>Panicodae</taxon>
        <taxon>Paniceae</taxon>
        <taxon>Anthephorinae</taxon>
        <taxon>Digitaria</taxon>
    </lineage>
</organism>
<dbReference type="AlphaFoldDB" id="A0A835E6Y0"/>
<comment type="caution">
    <text evidence="5">The sequence shown here is derived from an EMBL/GenBank/DDBJ whole genome shotgun (WGS) entry which is preliminary data.</text>
</comment>
<keyword evidence="2 4" id="KW-0479">Metal-binding</keyword>
<evidence type="ECO:0000313" key="6">
    <source>
        <dbReference type="Proteomes" id="UP000636709"/>
    </source>
</evidence>
<dbReference type="PANTHER" id="PTHR33543">
    <property type="entry name" value="METALLOTHIONEIN-LIKE PROTEIN 2A"/>
    <property type="match status" value="1"/>
</dbReference>
<name>A0A835E6Y0_9POAL</name>
<dbReference type="Pfam" id="PF01439">
    <property type="entry name" value="Metallothio_2"/>
    <property type="match status" value="1"/>
</dbReference>
<accession>A0A835E6Y0</accession>
<reference evidence="5" key="1">
    <citation type="submission" date="2020-07" db="EMBL/GenBank/DDBJ databases">
        <title>Genome sequence and genetic diversity analysis of an under-domesticated orphan crop, white fonio (Digitaria exilis).</title>
        <authorList>
            <person name="Bennetzen J.L."/>
            <person name="Chen S."/>
            <person name="Ma X."/>
            <person name="Wang X."/>
            <person name="Yssel A.E.J."/>
            <person name="Chaluvadi S.R."/>
            <person name="Johnson M."/>
            <person name="Gangashetty P."/>
            <person name="Hamidou F."/>
            <person name="Sanogo M.D."/>
            <person name="Zwaenepoel A."/>
            <person name="Wallace J."/>
            <person name="Van De Peer Y."/>
            <person name="Van Deynze A."/>
        </authorList>
    </citation>
    <scope>NUCLEOTIDE SEQUENCE</scope>
    <source>
        <tissue evidence="5">Leaves</tissue>
    </source>
</reference>
<keyword evidence="6" id="KW-1185">Reference proteome</keyword>